<dbReference type="Pfam" id="PF02350">
    <property type="entry name" value="Epimerase_2"/>
    <property type="match status" value="1"/>
</dbReference>
<evidence type="ECO:0000259" key="6">
    <source>
        <dbReference type="Pfam" id="PF02350"/>
    </source>
</evidence>
<dbReference type="Gene3D" id="3.40.50.2000">
    <property type="entry name" value="Glycogen Phosphorylase B"/>
    <property type="match status" value="2"/>
</dbReference>
<evidence type="ECO:0000256" key="5">
    <source>
        <dbReference type="RuleBase" id="RU003513"/>
    </source>
</evidence>
<organism evidence="7 8">
    <name type="scientific">Zhengella mangrovi</name>
    <dbReference type="NCBI Taxonomy" id="1982044"/>
    <lineage>
        <taxon>Bacteria</taxon>
        <taxon>Pseudomonadati</taxon>
        <taxon>Pseudomonadota</taxon>
        <taxon>Alphaproteobacteria</taxon>
        <taxon>Hyphomicrobiales</taxon>
        <taxon>Notoacmeibacteraceae</taxon>
        <taxon>Zhengella</taxon>
    </lineage>
</organism>
<reference evidence="7 8" key="1">
    <citation type="submission" date="2017-10" db="EMBL/GenBank/DDBJ databases">
        <title>Sedimentibacterium mangrovi gen. nov., sp. nov., a novel member of family Phyllobacteriacea isolated from mangrove sediment.</title>
        <authorList>
            <person name="Liao H."/>
            <person name="Tian Y."/>
        </authorList>
    </citation>
    <scope>NUCLEOTIDE SEQUENCE [LARGE SCALE GENOMIC DNA]</scope>
    <source>
        <strain evidence="7 8">X9-2-2</strain>
    </source>
</reference>
<dbReference type="CDD" id="cd03786">
    <property type="entry name" value="GTB_UDP-GlcNAc_2-Epimerase"/>
    <property type="match status" value="1"/>
</dbReference>
<evidence type="ECO:0000256" key="4">
    <source>
        <dbReference type="ARBA" id="ARBA00038858"/>
    </source>
</evidence>
<keyword evidence="8" id="KW-1185">Reference proteome</keyword>
<gene>
    <name evidence="7" type="ORF">CSC94_23695</name>
</gene>
<comment type="caution">
    <text evidence="7">The sequence shown here is derived from an EMBL/GenBank/DDBJ whole genome shotgun (WGS) entry which is preliminary data.</text>
</comment>
<evidence type="ECO:0000256" key="1">
    <source>
        <dbReference type="ARBA" id="ARBA00023235"/>
    </source>
</evidence>
<evidence type="ECO:0000313" key="7">
    <source>
        <dbReference type="EMBL" id="PHP64566.1"/>
    </source>
</evidence>
<dbReference type="EMBL" id="PDVP01000039">
    <property type="protein sequence ID" value="PHP64566.1"/>
    <property type="molecule type" value="Genomic_DNA"/>
</dbReference>
<feature type="domain" description="UDP-N-acetylglucosamine 2-epimerase" evidence="6">
    <location>
        <begin position="24"/>
        <end position="361"/>
    </location>
</feature>
<dbReference type="EC" id="5.1.3.14" evidence="4"/>
<dbReference type="NCBIfam" id="TIGR00236">
    <property type="entry name" value="wecB"/>
    <property type="match status" value="1"/>
</dbReference>
<name>A0A2G1QGB3_9HYPH</name>
<comment type="catalytic activity">
    <reaction evidence="2">
        <text>UDP-N-acetyl-alpha-D-glucosamine = UDP-N-acetyl-alpha-D-mannosamine</text>
        <dbReference type="Rhea" id="RHEA:17213"/>
        <dbReference type="ChEBI" id="CHEBI:57705"/>
        <dbReference type="ChEBI" id="CHEBI:68623"/>
        <dbReference type="EC" id="5.1.3.14"/>
    </reaction>
</comment>
<dbReference type="AlphaFoldDB" id="A0A2G1QGB3"/>
<dbReference type="PANTHER" id="PTHR43174">
    <property type="entry name" value="UDP-N-ACETYLGLUCOSAMINE 2-EPIMERASE"/>
    <property type="match status" value="1"/>
</dbReference>
<keyword evidence="1 5" id="KW-0413">Isomerase</keyword>
<dbReference type="Proteomes" id="UP000221168">
    <property type="component" value="Unassembled WGS sequence"/>
</dbReference>
<dbReference type="InterPro" id="IPR029767">
    <property type="entry name" value="WecB-like"/>
</dbReference>
<protein>
    <recommendedName>
        <fullName evidence="4">UDP-N-acetylglucosamine 2-epimerase (non-hydrolyzing)</fullName>
        <ecNumber evidence="4">5.1.3.14</ecNumber>
    </recommendedName>
</protein>
<sequence length="374" mass="41377">MKKSRIMCLVGTRPECVKMAPVIRELKNSGWADPIVVSTGQHRDLVRQIMDLFEIIIDHDLDVMTPNQSLASLSARIFERLDALLLAEKPDMIIIQGDTTSVMISSLAAFYRNIAVGHVEAGLRTNNIKRPFPEELNRVVAGVVSDLHFSPTQRAVENLLSEKKPKDNVYLTGNTVIDALHDVASRDLPVNYPIDKKRKLILVTAHRRENFGEPILEICKALKSLHDKFDGFEFVYPVHPNPNIHDVVHAKLGNLDRFHLIPPADYTDLVGLIKNSFIVITDSGGIQEEAPGLAKPVVVLREETERPEAVEEGVASLVGANSDRIIAEVERLITDSSYYASMSTGASPYGDGKAAQRIAEACRTFLLGSKTNRA</sequence>
<proteinExistence type="inferred from homology"/>
<dbReference type="InterPro" id="IPR003331">
    <property type="entry name" value="UDP_GlcNAc_Epimerase_2_dom"/>
</dbReference>
<evidence type="ECO:0000313" key="8">
    <source>
        <dbReference type="Proteomes" id="UP000221168"/>
    </source>
</evidence>
<evidence type="ECO:0000256" key="2">
    <source>
        <dbReference type="ARBA" id="ARBA00036080"/>
    </source>
</evidence>
<dbReference type="OrthoDB" id="9803238at2"/>
<evidence type="ECO:0000256" key="3">
    <source>
        <dbReference type="ARBA" id="ARBA00038209"/>
    </source>
</evidence>
<dbReference type="PANTHER" id="PTHR43174:SF2">
    <property type="entry name" value="UDP-N-ACETYLGLUCOSAMINE 2-EPIMERASE"/>
    <property type="match status" value="1"/>
</dbReference>
<comment type="similarity">
    <text evidence="3 5">Belongs to the UDP-N-acetylglucosamine 2-epimerase family.</text>
</comment>
<accession>A0A2G1QGB3</accession>
<dbReference type="SUPFAM" id="SSF53756">
    <property type="entry name" value="UDP-Glycosyltransferase/glycogen phosphorylase"/>
    <property type="match status" value="1"/>
</dbReference>
<dbReference type="GO" id="GO:0008761">
    <property type="term" value="F:UDP-N-acetylglucosamine 2-epimerase activity"/>
    <property type="evidence" value="ECO:0007669"/>
    <property type="project" value="UniProtKB-EC"/>
</dbReference>